<evidence type="ECO:0000313" key="6">
    <source>
        <dbReference type="EMBL" id="KAI1728146.1"/>
    </source>
</evidence>
<dbReference type="SUPFAM" id="SSF54160">
    <property type="entry name" value="Chromo domain-like"/>
    <property type="match status" value="1"/>
</dbReference>
<dbReference type="Pfam" id="PF00385">
    <property type="entry name" value="Chromo"/>
    <property type="match status" value="1"/>
</dbReference>
<dbReference type="InterPro" id="IPR023779">
    <property type="entry name" value="Chromodomain_CS"/>
</dbReference>
<organism evidence="6 7">
    <name type="scientific">Ditylenchus destructor</name>
    <dbReference type="NCBI Taxonomy" id="166010"/>
    <lineage>
        <taxon>Eukaryota</taxon>
        <taxon>Metazoa</taxon>
        <taxon>Ecdysozoa</taxon>
        <taxon>Nematoda</taxon>
        <taxon>Chromadorea</taxon>
        <taxon>Rhabditida</taxon>
        <taxon>Tylenchina</taxon>
        <taxon>Tylenchomorpha</taxon>
        <taxon>Sphaerularioidea</taxon>
        <taxon>Anguinidae</taxon>
        <taxon>Anguininae</taxon>
        <taxon>Ditylenchus</taxon>
    </lineage>
</organism>
<feature type="region of interest" description="Disordered" evidence="3">
    <location>
        <begin position="304"/>
        <end position="331"/>
    </location>
</feature>
<proteinExistence type="predicted"/>
<comment type="caution">
    <text evidence="6">The sequence shown here is derived from an EMBL/GenBank/DDBJ whole genome shotgun (WGS) entry which is preliminary data.</text>
</comment>
<evidence type="ECO:0000256" key="3">
    <source>
        <dbReference type="SAM" id="MobiDB-lite"/>
    </source>
</evidence>
<dbReference type="CDD" id="cd00024">
    <property type="entry name" value="CD_CSD"/>
    <property type="match status" value="1"/>
</dbReference>
<gene>
    <name evidence="6" type="ORF">DdX_00303</name>
</gene>
<feature type="compositionally biased region" description="Polar residues" evidence="3">
    <location>
        <begin position="304"/>
        <end position="322"/>
    </location>
</feature>
<protein>
    <submittedName>
        <fullName evidence="6">Chromo (CHRromatin organization MOdifier) domain-containing protein</fullName>
    </submittedName>
</protein>
<evidence type="ECO:0000256" key="2">
    <source>
        <dbReference type="ARBA" id="ARBA00023242"/>
    </source>
</evidence>
<feature type="chain" id="PRO_5042157725" evidence="4">
    <location>
        <begin position="24"/>
        <end position="411"/>
    </location>
</feature>
<sequence length="411" mass="46276">MRKITISSLFISILAISINFANAEDDSLNKGLTAIKRSAAPKEVIVVNREEEQALERRIAEAFKARHAKDGLIMDVVFDYDMNCRASAQCYCCAFAVTQNLNCDEMIEDFEMADKHSAKFTKIKDPYIDKLGPRTPMLDVRQRHKAKCISDTIESLGTSIASSIKEDDELHDENKEDVLKTPKRRSSVTALKKLIPAQRSTSISKKRTIKEPILYVVERIINDRKVKNKVEYLVKWSGYEESESTWENGVKMTKMCPDLVQEYIDVKKRNKDSKAKEDSPVCTYISGAKNVRVPLSNLVETPIKRTSPNKDYTSSVEINSPEGSAATRSPTRSASIISDVMVENIYPDSHEVKNIPVQVLGVAAAALGNISPIAYVKFSDGSQKYMQTSVLAEQNHKMLFEFYEKELGLRK</sequence>
<dbReference type="EMBL" id="JAKKPZ010000001">
    <property type="protein sequence ID" value="KAI1728146.1"/>
    <property type="molecule type" value="Genomic_DNA"/>
</dbReference>
<dbReference type="PANTHER" id="PTHR22812">
    <property type="entry name" value="CHROMOBOX PROTEIN"/>
    <property type="match status" value="1"/>
</dbReference>
<reference evidence="6" key="1">
    <citation type="submission" date="2022-01" db="EMBL/GenBank/DDBJ databases">
        <title>Genome Sequence Resource for Two Populations of Ditylenchus destructor, the Migratory Endoparasitic Phytonematode.</title>
        <authorList>
            <person name="Zhang H."/>
            <person name="Lin R."/>
            <person name="Xie B."/>
        </authorList>
    </citation>
    <scope>NUCLEOTIDE SEQUENCE</scope>
    <source>
        <strain evidence="6">BazhouSP</strain>
    </source>
</reference>
<accession>A0AAD4NH56</accession>
<name>A0AAD4NH56_9BILA</name>
<dbReference type="Gene3D" id="2.40.50.40">
    <property type="match status" value="1"/>
</dbReference>
<dbReference type="InterPro" id="IPR023780">
    <property type="entry name" value="Chromo_domain"/>
</dbReference>
<feature type="signal peptide" evidence="4">
    <location>
        <begin position="1"/>
        <end position="23"/>
    </location>
</feature>
<feature type="domain" description="Chromo" evidence="5">
    <location>
        <begin position="215"/>
        <end position="275"/>
    </location>
</feature>
<dbReference type="PROSITE" id="PS00598">
    <property type="entry name" value="CHROMO_1"/>
    <property type="match status" value="1"/>
</dbReference>
<keyword evidence="4" id="KW-0732">Signal</keyword>
<dbReference type="PROSITE" id="PS50013">
    <property type="entry name" value="CHROMO_2"/>
    <property type="match status" value="1"/>
</dbReference>
<comment type="subcellular location">
    <subcellularLocation>
        <location evidence="1">Nucleus</location>
    </subcellularLocation>
</comment>
<dbReference type="InterPro" id="IPR016197">
    <property type="entry name" value="Chromo-like_dom_sf"/>
</dbReference>
<dbReference type="InterPro" id="IPR051219">
    <property type="entry name" value="Heterochromatin_chromo-domain"/>
</dbReference>
<dbReference type="SMART" id="SM00298">
    <property type="entry name" value="CHROMO"/>
    <property type="match status" value="1"/>
</dbReference>
<keyword evidence="7" id="KW-1185">Reference proteome</keyword>
<keyword evidence="2" id="KW-0539">Nucleus</keyword>
<evidence type="ECO:0000256" key="1">
    <source>
        <dbReference type="ARBA" id="ARBA00004123"/>
    </source>
</evidence>
<evidence type="ECO:0000259" key="5">
    <source>
        <dbReference type="PROSITE" id="PS50013"/>
    </source>
</evidence>
<dbReference type="AlphaFoldDB" id="A0AAD4NH56"/>
<evidence type="ECO:0000313" key="7">
    <source>
        <dbReference type="Proteomes" id="UP001201812"/>
    </source>
</evidence>
<dbReference type="Proteomes" id="UP001201812">
    <property type="component" value="Unassembled WGS sequence"/>
</dbReference>
<dbReference type="GO" id="GO:0005634">
    <property type="term" value="C:nucleus"/>
    <property type="evidence" value="ECO:0007669"/>
    <property type="project" value="UniProtKB-SubCell"/>
</dbReference>
<evidence type="ECO:0000256" key="4">
    <source>
        <dbReference type="SAM" id="SignalP"/>
    </source>
</evidence>
<dbReference type="InterPro" id="IPR000953">
    <property type="entry name" value="Chromo/chromo_shadow_dom"/>
</dbReference>